<dbReference type="AlphaFoldDB" id="A0AA36GRD2"/>
<name>A0AA36GRD2_CYLNA</name>
<dbReference type="EMBL" id="CATQJL010000223">
    <property type="protein sequence ID" value="CAJ0596844.1"/>
    <property type="molecule type" value="Genomic_DNA"/>
</dbReference>
<dbReference type="PANTHER" id="PTHR31063">
    <property type="entry name" value="PROTEIN CBG08668"/>
    <property type="match status" value="1"/>
</dbReference>
<evidence type="ECO:0000313" key="2">
    <source>
        <dbReference type="Proteomes" id="UP001176961"/>
    </source>
</evidence>
<sequence length="688" mass="79533">MMSLYDLEDYIYDKPGRTTWKPSGKCLRYPGRKTFDQVTIVKTIHDPESTLSKRKLRRVLADRSDGFCPQVPYSMNKRKRWNISPASLLANQSADLPELCILNRRTTFLHLVGRDLFSSITQFRVFENDAITTLSAAGKQQTIPLLAPGYCTVHWFGSERASVASKSPANPMFVFFFEVKKDEDILRIRVNTTGQFTALKSKASLIMLLETRKNFPSLFNDLLEFVYKLEKPFPPESSQRFKTYKDNFMLKVNSANFASVATRADVFEQSEFLRPYYKNYGLESGLKPKARLNFILTRDGMICRECVAFTIIHEMRLNRLPFNIPFVADYKSSPLDLLYAVLPLPVMSLLVKTSYEYFQALEDDNVYMTECPKCCTPLTTNVTNVAVSAQTVTAAFAIDANGNHIGHSVVMISMNGARNGTNNVNFIPFPPVKFCRKSSFYQVPEFGPHFTFCRQKYVQSWNGATRQCNGCYDQNGLIRPADFGAWPYTPRFRKEYHPNFEKYGNPVQPDYLKQKKLISKRYAEICAEVRRFRFDEVRRKEYEDAVRKQFASKAEQLHMIDLRKTVGGCQLKDARRKSCVTEIISTLVLPKCLENYLKSGSWTVKREKFSGHARLSRVPRLDLGQLRLHHQKKRRKIRKKRNIVKIKRRLLAKNLGKRNPRRKLVSYKNSRENALDKLLLEFAVMLSL</sequence>
<protein>
    <submittedName>
        <fullName evidence="1">Uncharacterized protein</fullName>
    </submittedName>
</protein>
<evidence type="ECO:0000313" key="1">
    <source>
        <dbReference type="EMBL" id="CAJ0596844.1"/>
    </source>
</evidence>
<organism evidence="1 2">
    <name type="scientific">Cylicocyclus nassatus</name>
    <name type="common">Nematode worm</name>
    <dbReference type="NCBI Taxonomy" id="53992"/>
    <lineage>
        <taxon>Eukaryota</taxon>
        <taxon>Metazoa</taxon>
        <taxon>Ecdysozoa</taxon>
        <taxon>Nematoda</taxon>
        <taxon>Chromadorea</taxon>
        <taxon>Rhabditida</taxon>
        <taxon>Rhabditina</taxon>
        <taxon>Rhabditomorpha</taxon>
        <taxon>Strongyloidea</taxon>
        <taxon>Strongylidae</taxon>
        <taxon>Cylicocyclus</taxon>
    </lineage>
</organism>
<keyword evidence="2" id="KW-1185">Reference proteome</keyword>
<reference evidence="1" key="1">
    <citation type="submission" date="2023-07" db="EMBL/GenBank/DDBJ databases">
        <authorList>
            <consortium name="CYATHOMIX"/>
        </authorList>
    </citation>
    <scope>NUCLEOTIDE SEQUENCE</scope>
    <source>
        <strain evidence="1">N/A</strain>
    </source>
</reference>
<dbReference type="PANTHER" id="PTHR31063:SF3">
    <property type="entry name" value="ENHANCER OF POLYCOMB-LIKE PROTEIN"/>
    <property type="match status" value="1"/>
</dbReference>
<comment type="caution">
    <text evidence="1">The sequence shown here is derived from an EMBL/GenBank/DDBJ whole genome shotgun (WGS) entry which is preliminary data.</text>
</comment>
<accession>A0AA36GRD2</accession>
<gene>
    <name evidence="1" type="ORF">CYNAS_LOCUS8827</name>
</gene>
<proteinExistence type="predicted"/>
<dbReference type="Proteomes" id="UP001176961">
    <property type="component" value="Unassembled WGS sequence"/>
</dbReference>